<name>A0A2J4YFL2_9ENTR</name>
<evidence type="ECO:0000313" key="2">
    <source>
        <dbReference type="Proteomes" id="UP000234661"/>
    </source>
</evidence>
<reference evidence="1 2" key="2">
    <citation type="submission" date="2018-01" db="EMBL/GenBank/DDBJ databases">
        <title>Genomic study of Klebsiella pneumoniae.</title>
        <authorList>
            <person name="Yang Y."/>
            <person name="Bicalho R."/>
        </authorList>
    </citation>
    <scope>NUCLEOTIDE SEQUENCE [LARGE SCALE GENOMIC DNA]</scope>
    <source>
        <strain evidence="1 2">A2</strain>
    </source>
</reference>
<feature type="non-terminal residue" evidence="1">
    <location>
        <position position="1"/>
    </location>
</feature>
<reference evidence="1 2" key="1">
    <citation type="submission" date="2017-11" db="EMBL/GenBank/DDBJ databases">
        <authorList>
            <person name="Han C.G."/>
        </authorList>
    </citation>
    <scope>NUCLEOTIDE SEQUENCE [LARGE SCALE GENOMIC DNA]</scope>
    <source>
        <strain evidence="1 2">A2</strain>
    </source>
</reference>
<comment type="caution">
    <text evidence="1">The sequence shown here is derived from an EMBL/GenBank/DDBJ whole genome shotgun (WGS) entry which is preliminary data.</text>
</comment>
<gene>
    <name evidence="1" type="ORF">CWM85_33700</name>
</gene>
<sequence>AREALGPDSDPQNPLLREVGWNYLKGRLRSHPDVAERYYQDVFRERAEQLIV</sequence>
<proteinExistence type="predicted"/>
<dbReference type="EMBL" id="PIET01001713">
    <property type="protein sequence ID" value="PLM49616.1"/>
    <property type="molecule type" value="Genomic_DNA"/>
</dbReference>
<organism evidence="1 2">
    <name type="scientific">Klebsiella michiganensis</name>
    <dbReference type="NCBI Taxonomy" id="1134687"/>
    <lineage>
        <taxon>Bacteria</taxon>
        <taxon>Pseudomonadati</taxon>
        <taxon>Pseudomonadota</taxon>
        <taxon>Gammaproteobacteria</taxon>
        <taxon>Enterobacterales</taxon>
        <taxon>Enterobacteriaceae</taxon>
        <taxon>Klebsiella/Raoultella group</taxon>
        <taxon>Klebsiella</taxon>
    </lineage>
</organism>
<protein>
    <submittedName>
        <fullName evidence="1">2-oxobutyrate oxidase</fullName>
    </submittedName>
</protein>
<accession>A0A2J4YFL2</accession>
<dbReference type="Proteomes" id="UP000234661">
    <property type="component" value="Unassembled WGS sequence"/>
</dbReference>
<evidence type="ECO:0000313" key="1">
    <source>
        <dbReference type="EMBL" id="PLM49616.1"/>
    </source>
</evidence>
<dbReference type="AlphaFoldDB" id="A0A2J4YFL2"/>